<protein>
    <submittedName>
        <fullName evidence="2">MOMP-like family protein</fullName>
    </submittedName>
</protein>
<dbReference type="RefSeq" id="WP_013942620.1">
    <property type="nucleotide sequence ID" value="NC_015713.1"/>
</dbReference>
<dbReference type="KEGG" id="sng:SNE_A02760"/>
<gene>
    <name evidence="2" type="ordered locus">SNE_A02760</name>
</gene>
<organism evidence="2 3">
    <name type="scientific">Simkania negevensis (strain ATCC VR-1471 / DSM 27360 / Z)</name>
    <dbReference type="NCBI Taxonomy" id="331113"/>
    <lineage>
        <taxon>Bacteria</taxon>
        <taxon>Pseudomonadati</taxon>
        <taxon>Chlamydiota</taxon>
        <taxon>Chlamydiia</taxon>
        <taxon>Parachlamydiales</taxon>
        <taxon>Simkaniaceae</taxon>
        <taxon>Simkania</taxon>
    </lineage>
</organism>
<evidence type="ECO:0000313" key="3">
    <source>
        <dbReference type="Proteomes" id="UP000000496"/>
    </source>
</evidence>
<dbReference type="Proteomes" id="UP000000496">
    <property type="component" value="Chromosome gsn.131"/>
</dbReference>
<name>F8L4M5_SIMNZ</name>
<dbReference type="AlphaFoldDB" id="F8L4M5"/>
<proteinExistence type="predicted"/>
<evidence type="ECO:0000256" key="1">
    <source>
        <dbReference type="SAM" id="SignalP"/>
    </source>
</evidence>
<reference evidence="2 3" key="2">
    <citation type="journal article" date="2011" name="Mol. Biol. Evol.">
        <title>Unity in variety--the pan-genome of the Chlamydiae.</title>
        <authorList>
            <person name="Collingro A."/>
            <person name="Tischler P."/>
            <person name="Weinmaier T."/>
            <person name="Penz T."/>
            <person name="Heinz E."/>
            <person name="Brunham R.C."/>
            <person name="Read T.D."/>
            <person name="Bavoil P.M."/>
            <person name="Sachse K."/>
            <person name="Kahane S."/>
            <person name="Friedman M.G."/>
            <person name="Rattei T."/>
            <person name="Myers G.S."/>
            <person name="Horn M."/>
        </authorList>
    </citation>
    <scope>NUCLEOTIDE SEQUENCE [LARGE SCALE GENOMIC DNA]</scope>
    <source>
        <strain evidence="3">ATCC VR-1471 / Z</strain>
    </source>
</reference>
<dbReference type="eggNOG" id="COG3468">
    <property type="taxonomic scope" value="Bacteria"/>
</dbReference>
<dbReference type="OrthoDB" id="20745at2"/>
<dbReference type="HOGENOM" id="CLU_059550_0_0_0"/>
<dbReference type="EMBL" id="FR872582">
    <property type="protein sequence ID" value="CCB88153.1"/>
    <property type="molecule type" value="Genomic_DNA"/>
</dbReference>
<reference key="1">
    <citation type="journal article" date="2011" name="Mol. Biol. Evol.">
        <title>Unity in variety -- the pan-genome of the Chlamydiae.</title>
        <authorList>
            <person name="Collingro A."/>
            <person name="Tischler P."/>
            <person name="Weinmaier T."/>
            <person name="Penz T."/>
            <person name="Heinz E."/>
            <person name="Brunham R.C."/>
            <person name="Read T.D."/>
            <person name="Bavoil P.M."/>
            <person name="Sachse K."/>
            <person name="Kahane S."/>
            <person name="Friedman M.G."/>
            <person name="Rattei T."/>
            <person name="Myers G.S.A."/>
            <person name="Horn M."/>
        </authorList>
    </citation>
    <scope>NUCLEOTIDE SEQUENCE</scope>
    <source>
        <strain>Z</strain>
    </source>
</reference>
<dbReference type="Pfam" id="PF05150">
    <property type="entry name" value="Legionella_OMP"/>
    <property type="match status" value="1"/>
</dbReference>
<accession>F8L4M5</accession>
<feature type="signal peptide" evidence="1">
    <location>
        <begin position="1"/>
        <end position="18"/>
    </location>
</feature>
<evidence type="ECO:0000313" key="2">
    <source>
        <dbReference type="EMBL" id="CCB88153.1"/>
    </source>
</evidence>
<keyword evidence="3" id="KW-1185">Reference proteome</keyword>
<sequence>MKKILLTLLLFAAISAHAETEMRMRNLENRVNALEQKKESGGHYDPITPNAGPKVYDGMDMFLTLDFIFWTARLDSLSYSQTGIGSLTELENPSKGEVNSVDWTWDPGFKVGYGWTFCHGGWDLFLQYTWFYTNVGDSRHSRHLKPAFNIVPPSGQEINMERAHAHWDLHYQVGDLELGRNYYINRFLKLRPFIGVKGTWQKQDYNVFFEAIPFQLNQNITIFNYKMRQDHMLWGLGMRTGLNTSWQFVSWFSLYGDIALTGLWTHYNLDRKDAFSEVIDIRGIDVGLDRTSANLQDTLHCVKPVFEFAIGLRIETYFNCNRLHARLQAGWEAQIWPSQTIYINVLDQNNRYDLSLQGLTVKFRLDF</sequence>
<dbReference type="InterPro" id="IPR007825">
    <property type="entry name" value="Major_OMP_Legionella"/>
</dbReference>
<keyword evidence="1" id="KW-0732">Signal</keyword>
<feature type="chain" id="PRO_5003379193" evidence="1">
    <location>
        <begin position="19"/>
        <end position="367"/>
    </location>
</feature>